<feature type="non-terminal residue" evidence="2">
    <location>
        <position position="596"/>
    </location>
</feature>
<dbReference type="Pfam" id="PF10336">
    <property type="entry name" value="DUF2420"/>
    <property type="match status" value="1"/>
</dbReference>
<feature type="compositionally biased region" description="Basic and acidic residues" evidence="1">
    <location>
        <begin position="166"/>
        <end position="180"/>
    </location>
</feature>
<feature type="compositionally biased region" description="Polar residues" evidence="1">
    <location>
        <begin position="181"/>
        <end position="207"/>
    </location>
</feature>
<feature type="region of interest" description="Disordered" evidence="1">
    <location>
        <begin position="447"/>
        <end position="544"/>
    </location>
</feature>
<dbReference type="InterPro" id="IPR018822">
    <property type="entry name" value="UPF0646"/>
</dbReference>
<feature type="region of interest" description="Disordered" evidence="1">
    <location>
        <begin position="45"/>
        <end position="70"/>
    </location>
</feature>
<dbReference type="AlphaFoldDB" id="A0A2J6RDN7"/>
<gene>
    <name evidence="2" type="ORF">L207DRAFT_568848</name>
</gene>
<accession>A0A2J6RDN7</accession>
<feature type="compositionally biased region" description="Basic and acidic residues" evidence="1">
    <location>
        <begin position="498"/>
        <end position="507"/>
    </location>
</feature>
<reference evidence="2 3" key="1">
    <citation type="submission" date="2016-04" db="EMBL/GenBank/DDBJ databases">
        <title>A degradative enzymes factory behind the ericoid mycorrhizal symbiosis.</title>
        <authorList>
            <consortium name="DOE Joint Genome Institute"/>
            <person name="Martino E."/>
            <person name="Morin E."/>
            <person name="Grelet G."/>
            <person name="Kuo A."/>
            <person name="Kohler A."/>
            <person name="Daghino S."/>
            <person name="Barry K."/>
            <person name="Choi C."/>
            <person name="Cichocki N."/>
            <person name="Clum A."/>
            <person name="Copeland A."/>
            <person name="Hainaut M."/>
            <person name="Haridas S."/>
            <person name="Labutti K."/>
            <person name="Lindquist E."/>
            <person name="Lipzen A."/>
            <person name="Khouja H.-R."/>
            <person name="Murat C."/>
            <person name="Ohm R."/>
            <person name="Olson A."/>
            <person name="Spatafora J."/>
            <person name="Veneault-Fourrey C."/>
            <person name="Henrissat B."/>
            <person name="Grigoriev I."/>
            <person name="Martin F."/>
            <person name="Perotto S."/>
        </authorList>
    </citation>
    <scope>NUCLEOTIDE SEQUENCE [LARGE SCALE GENOMIC DNA]</scope>
    <source>
        <strain evidence="2 3">F</strain>
    </source>
</reference>
<feature type="compositionally biased region" description="Acidic residues" evidence="1">
    <location>
        <begin position="508"/>
        <end position="522"/>
    </location>
</feature>
<evidence type="ECO:0000256" key="1">
    <source>
        <dbReference type="SAM" id="MobiDB-lite"/>
    </source>
</evidence>
<feature type="region of interest" description="Disordered" evidence="1">
    <location>
        <begin position="394"/>
        <end position="432"/>
    </location>
</feature>
<protein>
    <submittedName>
        <fullName evidence="2">Uncharacterized protein</fullName>
    </submittedName>
</protein>
<name>A0A2J6RDN7_HYAVF</name>
<dbReference type="Proteomes" id="UP000235786">
    <property type="component" value="Unassembled WGS sequence"/>
</dbReference>
<feature type="compositionally biased region" description="Polar residues" evidence="1">
    <location>
        <begin position="471"/>
        <end position="497"/>
    </location>
</feature>
<feature type="region of interest" description="Disordered" evidence="1">
    <location>
        <begin position="1"/>
        <end position="24"/>
    </location>
</feature>
<evidence type="ECO:0000313" key="3">
    <source>
        <dbReference type="Proteomes" id="UP000235786"/>
    </source>
</evidence>
<evidence type="ECO:0000313" key="2">
    <source>
        <dbReference type="EMBL" id="PMD36626.1"/>
    </source>
</evidence>
<dbReference type="EMBL" id="KZ613950">
    <property type="protein sequence ID" value="PMD36626.1"/>
    <property type="molecule type" value="Genomic_DNA"/>
</dbReference>
<proteinExistence type="predicted"/>
<organism evidence="2 3">
    <name type="scientific">Hyaloscypha variabilis (strain UAMH 11265 / GT02V1 / F)</name>
    <name type="common">Meliniomyces variabilis</name>
    <dbReference type="NCBI Taxonomy" id="1149755"/>
    <lineage>
        <taxon>Eukaryota</taxon>
        <taxon>Fungi</taxon>
        <taxon>Dikarya</taxon>
        <taxon>Ascomycota</taxon>
        <taxon>Pezizomycotina</taxon>
        <taxon>Leotiomycetes</taxon>
        <taxon>Helotiales</taxon>
        <taxon>Hyaloscyphaceae</taxon>
        <taxon>Hyaloscypha</taxon>
        <taxon>Hyaloscypha variabilis</taxon>
    </lineage>
</organism>
<keyword evidence="3" id="KW-1185">Reference proteome</keyword>
<feature type="region of interest" description="Disordered" evidence="1">
    <location>
        <begin position="130"/>
        <end position="232"/>
    </location>
</feature>
<dbReference type="OrthoDB" id="5339076at2759"/>
<sequence>MADDSMEISSDHGHNDGDGDIDIDFDFTSAHVDEDYVLEDAALTTDFGEDLRPQPSPAIGNDDLMVDEDAESYPMDDADLLHGEEGQTIDHEALHFDNDDSRYLGDELNSELHFEGDDVNNAVEYMYAHQQTAETQIADNDATEEYPEGGPQQESGLVTELISVPDAEKPSADVAQHESRTASPLQGSPKSTASSSRLKSPQASNLNDGPYSQDHTSEHHETNITSASPSGDVTKVAEATALDNLDPTPHSQDVIVVYRSTEYALFSSSDLDDPDSFFLSDTTIADKPLADLFKAIRLVIQEELTDEDELCIAVEDLGIETDEQASTSLYDITLTQILNLREKLLRNDGVESSRPLCLLLGTRTRFSKRIEKLTAGAAEGKGLSQLVNWDEQSESIDDLENANEKENGVEPTPDSDEVQHIPGNQDADAPQPAHTLENHAAEELAQENEYQHEPGLESSGSEATEHAQLAPVSSVSGDPSTQHYPATDDNPSILQNATEKEGPSKELYDEDDLIDYSEEEGDSAPTAQKNVKAHSTDKSRSNQGTLNLFPPCLKPNTCFCSKCCALLLAEYEAINEDLRRRSLSRTAEDTVSGRTN</sequence>